<dbReference type="SMART" id="SM00184">
    <property type="entry name" value="RING"/>
    <property type="match status" value="1"/>
</dbReference>
<evidence type="ECO:0000256" key="1">
    <source>
        <dbReference type="PROSITE-ProRule" id="PRU00175"/>
    </source>
</evidence>
<evidence type="ECO:0000313" key="6">
    <source>
        <dbReference type="Proteomes" id="UP000192257"/>
    </source>
</evidence>
<feature type="domain" description="RING-type" evidence="4">
    <location>
        <begin position="131"/>
        <end position="161"/>
    </location>
</feature>
<reference evidence="5 6" key="1">
    <citation type="submission" date="2017-03" db="EMBL/GenBank/DDBJ databases">
        <title>An alternative strategy for trypanosome survival in the mammalian bloodstream revealed through genome and transcriptome analysis of the ubiquitous bovine parasite Trypanosoma (Megatrypanum) theileri.</title>
        <authorList>
            <person name="Kelly S."/>
            <person name="Ivens A."/>
            <person name="Mott A."/>
            <person name="O'Neill E."/>
            <person name="Emms D."/>
            <person name="Macleod O."/>
            <person name="Voorheis P."/>
            <person name="Matthews J."/>
            <person name="Matthews K."/>
            <person name="Carrington M."/>
        </authorList>
    </citation>
    <scope>NUCLEOTIDE SEQUENCE [LARGE SCALE GENOMIC DNA]</scope>
    <source>
        <strain evidence="5">Edinburgh</strain>
    </source>
</reference>
<feature type="coiled-coil region" evidence="2">
    <location>
        <begin position="245"/>
        <end position="342"/>
    </location>
</feature>
<evidence type="ECO:0000259" key="4">
    <source>
        <dbReference type="PROSITE" id="PS50089"/>
    </source>
</evidence>
<proteinExistence type="predicted"/>
<dbReference type="SUPFAM" id="SSF57850">
    <property type="entry name" value="RING/U-box"/>
    <property type="match status" value="1"/>
</dbReference>
<dbReference type="GeneID" id="39986796"/>
<dbReference type="InterPro" id="IPR013083">
    <property type="entry name" value="Znf_RING/FYVE/PHD"/>
</dbReference>
<sequence>MLFDTLRVAECSICLQTLLPGSSGSCGSPSPRNTPQKNKPISSQGSTHSRRDVEGTEREREREREEEEEEFRITFAPGVPRLNDGNELGIDSITRTFLSAVEEYRKKEKRSHGLSPGDLDESHVNMGNEGIVVLPCGHMLHFPCAVQLYEYKNDAKCPICRQPLKGVSDFLLFSPSQRPSLSHNNNNNNNNNNDNYDNNNNNNNNNNGSGDSGDDVQFTGERRVAAVDAYSYRLHRETLELKRRRRNLRGREGELTSSKEQLEEQCRVLQKSAGESRRRYEVLTNQGSVGIERLAQLQSVARETHTSLNLLTKELAKLTRELVMLDRQVEKYRQRLQRCRAVQRGEVVNEEETGTVHGDVSSLGLRKRRLKSPESGRMLSYYI</sequence>
<keyword evidence="1" id="KW-0479">Metal-binding</keyword>
<feature type="compositionally biased region" description="Basic and acidic residues" evidence="3">
    <location>
        <begin position="49"/>
        <end position="63"/>
    </location>
</feature>
<dbReference type="PROSITE" id="PS50089">
    <property type="entry name" value="ZF_RING_2"/>
    <property type="match status" value="1"/>
</dbReference>
<dbReference type="EMBL" id="NBCO01000021">
    <property type="protein sequence ID" value="ORC87560.1"/>
    <property type="molecule type" value="Genomic_DNA"/>
</dbReference>
<feature type="compositionally biased region" description="Low complexity" evidence="3">
    <location>
        <begin position="184"/>
        <end position="207"/>
    </location>
</feature>
<dbReference type="AlphaFoldDB" id="A0A1X0NTX8"/>
<dbReference type="Proteomes" id="UP000192257">
    <property type="component" value="Unassembled WGS sequence"/>
</dbReference>
<keyword evidence="6" id="KW-1185">Reference proteome</keyword>
<feature type="region of interest" description="Disordered" evidence="3">
    <location>
        <begin position="22"/>
        <end position="70"/>
    </location>
</feature>
<evidence type="ECO:0000313" key="5">
    <source>
        <dbReference type="EMBL" id="ORC87560.1"/>
    </source>
</evidence>
<dbReference type="Pfam" id="PF13639">
    <property type="entry name" value="zf-RING_2"/>
    <property type="match status" value="1"/>
</dbReference>
<dbReference type="Gene3D" id="3.30.40.10">
    <property type="entry name" value="Zinc/RING finger domain, C3HC4 (zinc finger)"/>
    <property type="match status" value="1"/>
</dbReference>
<dbReference type="VEuPathDB" id="TriTrypDB:TM35_000211660"/>
<keyword evidence="2" id="KW-0175">Coiled coil</keyword>
<protein>
    <recommendedName>
        <fullName evidence="4">RING-type domain-containing protein</fullName>
    </recommendedName>
</protein>
<dbReference type="OrthoDB" id="8062037at2759"/>
<keyword evidence="1" id="KW-0863">Zinc-finger</keyword>
<dbReference type="RefSeq" id="XP_028881626.1">
    <property type="nucleotide sequence ID" value="XM_029027016.1"/>
</dbReference>
<organism evidence="5 6">
    <name type="scientific">Trypanosoma theileri</name>
    <dbReference type="NCBI Taxonomy" id="67003"/>
    <lineage>
        <taxon>Eukaryota</taxon>
        <taxon>Discoba</taxon>
        <taxon>Euglenozoa</taxon>
        <taxon>Kinetoplastea</taxon>
        <taxon>Metakinetoplastina</taxon>
        <taxon>Trypanosomatida</taxon>
        <taxon>Trypanosomatidae</taxon>
        <taxon>Trypanosoma</taxon>
    </lineage>
</organism>
<gene>
    <name evidence="5" type="ORF">TM35_000211660</name>
</gene>
<dbReference type="GO" id="GO:0008270">
    <property type="term" value="F:zinc ion binding"/>
    <property type="evidence" value="ECO:0007669"/>
    <property type="project" value="UniProtKB-KW"/>
</dbReference>
<name>A0A1X0NTX8_9TRYP</name>
<dbReference type="PROSITE" id="PS51257">
    <property type="entry name" value="PROKAR_LIPOPROTEIN"/>
    <property type="match status" value="1"/>
</dbReference>
<accession>A0A1X0NTX8</accession>
<comment type="caution">
    <text evidence="5">The sequence shown here is derived from an EMBL/GenBank/DDBJ whole genome shotgun (WGS) entry which is preliminary data.</text>
</comment>
<evidence type="ECO:0000256" key="3">
    <source>
        <dbReference type="SAM" id="MobiDB-lite"/>
    </source>
</evidence>
<evidence type="ECO:0000256" key="2">
    <source>
        <dbReference type="SAM" id="Coils"/>
    </source>
</evidence>
<keyword evidence="1" id="KW-0862">Zinc</keyword>
<feature type="compositionally biased region" description="Polar residues" evidence="3">
    <location>
        <begin position="33"/>
        <end position="47"/>
    </location>
</feature>
<feature type="region of interest" description="Disordered" evidence="3">
    <location>
        <begin position="177"/>
        <end position="217"/>
    </location>
</feature>
<feature type="compositionally biased region" description="Low complexity" evidence="3">
    <location>
        <begin position="22"/>
        <end position="31"/>
    </location>
</feature>
<dbReference type="InterPro" id="IPR001841">
    <property type="entry name" value="Znf_RING"/>
</dbReference>